<accession>A0A926VAD1</accession>
<protein>
    <submittedName>
        <fullName evidence="2">Uncharacterized protein</fullName>
    </submittedName>
</protein>
<evidence type="ECO:0000313" key="3">
    <source>
        <dbReference type="Proteomes" id="UP000641646"/>
    </source>
</evidence>
<reference evidence="2" key="2">
    <citation type="submission" date="2020-08" db="EMBL/GenBank/DDBJ databases">
        <authorList>
            <person name="Chen M."/>
            <person name="Teng W."/>
            <person name="Zhao L."/>
            <person name="Hu C."/>
            <person name="Zhou Y."/>
            <person name="Han B."/>
            <person name="Song L."/>
            <person name="Shu W."/>
        </authorList>
    </citation>
    <scope>NUCLEOTIDE SEQUENCE</scope>
    <source>
        <strain evidence="2">FACHB-1375</strain>
    </source>
</reference>
<comment type="caution">
    <text evidence="2">The sequence shown here is derived from an EMBL/GenBank/DDBJ whole genome shotgun (WGS) entry which is preliminary data.</text>
</comment>
<dbReference type="EMBL" id="JACJPW010000005">
    <property type="protein sequence ID" value="MBD2180131.1"/>
    <property type="molecule type" value="Genomic_DNA"/>
</dbReference>
<dbReference type="AlphaFoldDB" id="A0A926VAD1"/>
<feature type="transmembrane region" description="Helical" evidence="1">
    <location>
        <begin position="60"/>
        <end position="87"/>
    </location>
</feature>
<dbReference type="RefSeq" id="WP_190462017.1">
    <property type="nucleotide sequence ID" value="NZ_JACJPW010000005.1"/>
</dbReference>
<evidence type="ECO:0000256" key="1">
    <source>
        <dbReference type="SAM" id="Phobius"/>
    </source>
</evidence>
<keyword evidence="1" id="KW-0812">Transmembrane</keyword>
<dbReference type="Proteomes" id="UP000641646">
    <property type="component" value="Unassembled WGS sequence"/>
</dbReference>
<feature type="transmembrane region" description="Helical" evidence="1">
    <location>
        <begin position="21"/>
        <end position="54"/>
    </location>
</feature>
<keyword evidence="1" id="KW-0472">Membrane</keyword>
<reference evidence="2" key="1">
    <citation type="journal article" date="2015" name="ISME J.">
        <title>Draft Genome Sequence of Streptomyces incarnatus NRRL8089, which Produces the Nucleoside Antibiotic Sinefungin.</title>
        <authorList>
            <person name="Oshima K."/>
            <person name="Hattori M."/>
            <person name="Shimizu H."/>
            <person name="Fukuda K."/>
            <person name="Nemoto M."/>
            <person name="Inagaki K."/>
            <person name="Tamura T."/>
        </authorList>
    </citation>
    <scope>NUCLEOTIDE SEQUENCE</scope>
    <source>
        <strain evidence="2">FACHB-1375</strain>
    </source>
</reference>
<keyword evidence="1" id="KW-1133">Transmembrane helix</keyword>
<evidence type="ECO:0000313" key="2">
    <source>
        <dbReference type="EMBL" id="MBD2180131.1"/>
    </source>
</evidence>
<proteinExistence type="predicted"/>
<name>A0A926VAD1_9CYAN</name>
<gene>
    <name evidence="2" type="ORF">H6G03_03205</name>
</gene>
<sequence>MTLAKSQNLTTSYAFSTIKSFLIWTFTLSVCLLVVGFPIVMLMVVVGSLLSIALQSVMPVSAVLLVAGGLIGANVLAVMAGAAMLSLKGVHPHEVKWLNWLRGEENLRHSSVYAACPLTCDINIK</sequence>
<organism evidence="2 3">
    <name type="scientific">Aerosakkonema funiforme FACHB-1375</name>
    <dbReference type="NCBI Taxonomy" id="2949571"/>
    <lineage>
        <taxon>Bacteria</taxon>
        <taxon>Bacillati</taxon>
        <taxon>Cyanobacteriota</taxon>
        <taxon>Cyanophyceae</taxon>
        <taxon>Oscillatoriophycideae</taxon>
        <taxon>Aerosakkonematales</taxon>
        <taxon>Aerosakkonemataceae</taxon>
        <taxon>Aerosakkonema</taxon>
    </lineage>
</organism>
<keyword evidence="3" id="KW-1185">Reference proteome</keyword>